<reference evidence="2 3" key="1">
    <citation type="journal article" date="2015" name="G3 (Bethesda)">
        <title>Insights into Ongoing Evolution of the Hexachlorocyclohexane Catabolic Pathway from Comparative Genomics of Ten Sphingomonadaceae Strains.</title>
        <authorList>
            <person name="Pearce S.L."/>
            <person name="Oakeshott J.G."/>
            <person name="Pandey G."/>
        </authorList>
    </citation>
    <scope>NUCLEOTIDE SEQUENCE [LARGE SCALE GENOMIC DNA]</scope>
    <source>
        <strain evidence="2 3">LL02</strain>
    </source>
</reference>
<evidence type="ECO:0000313" key="3">
    <source>
        <dbReference type="Proteomes" id="UP000052268"/>
    </source>
</evidence>
<evidence type="ECO:0008006" key="4">
    <source>
        <dbReference type="Google" id="ProtNLM"/>
    </source>
</evidence>
<dbReference type="InterPro" id="IPR043727">
    <property type="entry name" value="Lmo0937-like"/>
</dbReference>
<proteinExistence type="predicted"/>
<name>A0A0J7XQU9_9SPHN</name>
<dbReference type="PATRIC" id="fig|1114963.3.peg.3295"/>
<keyword evidence="1" id="KW-0812">Transmembrane</keyword>
<dbReference type="NCBIfam" id="NF033488">
    <property type="entry name" value="lmo0937_fam_TM"/>
    <property type="match status" value="1"/>
</dbReference>
<organism evidence="2 3">
    <name type="scientific">Novosphingobium barchaimii LL02</name>
    <dbReference type="NCBI Taxonomy" id="1114963"/>
    <lineage>
        <taxon>Bacteria</taxon>
        <taxon>Pseudomonadati</taxon>
        <taxon>Pseudomonadota</taxon>
        <taxon>Alphaproteobacteria</taxon>
        <taxon>Sphingomonadales</taxon>
        <taxon>Sphingomonadaceae</taxon>
        <taxon>Novosphingobium</taxon>
    </lineage>
</organism>
<dbReference type="Proteomes" id="UP000052268">
    <property type="component" value="Unassembled WGS sequence"/>
</dbReference>
<dbReference type="EMBL" id="JACU01000007">
    <property type="protein sequence ID" value="KMS53443.1"/>
    <property type="molecule type" value="Genomic_DNA"/>
</dbReference>
<comment type="caution">
    <text evidence="2">The sequence shown here is derived from an EMBL/GenBank/DDBJ whole genome shotgun (WGS) entry which is preliminary data.</text>
</comment>
<protein>
    <recommendedName>
        <fullName evidence="4">Lmo0937 family membrane protein</fullName>
    </recommendedName>
</protein>
<gene>
    <name evidence="2" type="ORF">V474_22270</name>
</gene>
<dbReference type="Pfam" id="PF18919">
    <property type="entry name" value="DUF5670"/>
    <property type="match status" value="1"/>
</dbReference>
<accession>A0A0J7XQU9</accession>
<dbReference type="RefSeq" id="WP_113941880.1">
    <property type="nucleotide sequence ID" value="NZ_KQ130455.1"/>
</dbReference>
<keyword evidence="1" id="KW-0472">Membrane</keyword>
<evidence type="ECO:0000313" key="2">
    <source>
        <dbReference type="EMBL" id="KMS53443.1"/>
    </source>
</evidence>
<keyword evidence="1" id="KW-1133">Transmembrane helix</keyword>
<evidence type="ECO:0000256" key="1">
    <source>
        <dbReference type="SAM" id="Phobius"/>
    </source>
</evidence>
<sequence>MLFTIAAILIVLWLLGLVVFKVSGALIHLLLVIAIVVGLVQLFRGRRGV</sequence>
<dbReference type="AlphaFoldDB" id="A0A0J7XQU9"/>
<feature type="transmembrane region" description="Helical" evidence="1">
    <location>
        <begin position="26"/>
        <end position="43"/>
    </location>
</feature>
<keyword evidence="3" id="KW-1185">Reference proteome</keyword>